<dbReference type="Pfam" id="PF03963">
    <property type="entry name" value="FlgD"/>
    <property type="match status" value="1"/>
</dbReference>
<evidence type="ECO:0000313" key="5">
    <source>
        <dbReference type="EMBL" id="PSL51194.1"/>
    </source>
</evidence>
<feature type="region of interest" description="Disordered" evidence="4">
    <location>
        <begin position="158"/>
        <end position="208"/>
    </location>
</feature>
<sequence length="208" mass="23035">MVDSIHETYGLPRERQAEVVSQEEASMMGRDDFLKILIAQMQNQDPLDPMDDEQFVAQMATFSQLEQVMNMSESIQSFVEANESGAFVQHADLIGQQITWEEPVEGAEPGEPQVIEHESEVVSVKRTSDGSIQMLLNDENETWITQDQLVQVAAADADMSAMPEADAVSNEQSETEQIQDNVPEAPNANEPDAADQLAPDMMNSPFGF</sequence>
<keyword evidence="5" id="KW-0966">Cell projection</keyword>
<evidence type="ECO:0000256" key="3">
    <source>
        <dbReference type="RuleBase" id="RU362076"/>
    </source>
</evidence>
<keyword evidence="5" id="KW-0282">Flagellum</keyword>
<dbReference type="OrthoDB" id="280334at2"/>
<keyword evidence="2 3" id="KW-1005">Bacterial flagellum biogenesis</keyword>
<evidence type="ECO:0000256" key="2">
    <source>
        <dbReference type="ARBA" id="ARBA00022795"/>
    </source>
</evidence>
<protein>
    <recommendedName>
        <fullName evidence="3">Basal-body rod modification protein FlgD</fullName>
    </recommendedName>
</protein>
<dbReference type="Proteomes" id="UP000242310">
    <property type="component" value="Unassembled WGS sequence"/>
</dbReference>
<evidence type="ECO:0000256" key="4">
    <source>
        <dbReference type="SAM" id="MobiDB-lite"/>
    </source>
</evidence>
<feature type="compositionally biased region" description="Polar residues" evidence="4">
    <location>
        <begin position="169"/>
        <end position="179"/>
    </location>
</feature>
<dbReference type="GO" id="GO:0044781">
    <property type="term" value="P:bacterial-type flagellum organization"/>
    <property type="evidence" value="ECO:0007669"/>
    <property type="project" value="UniProtKB-UniRule"/>
</dbReference>
<dbReference type="EMBL" id="PYAV01000001">
    <property type="protein sequence ID" value="PSL51194.1"/>
    <property type="molecule type" value="Genomic_DNA"/>
</dbReference>
<comment type="similarity">
    <text evidence="1 3">Belongs to the FlgD family.</text>
</comment>
<reference evidence="5 6" key="1">
    <citation type="submission" date="2018-03" db="EMBL/GenBank/DDBJ databases">
        <title>Genomic Encyclopedia of Type Strains, Phase III (KMG-III): the genomes of soil and plant-associated and newly described type strains.</title>
        <authorList>
            <person name="Whitman W."/>
        </authorList>
    </citation>
    <scope>NUCLEOTIDE SEQUENCE [LARGE SCALE GENOMIC DNA]</scope>
    <source>
        <strain evidence="5 6">CGMCC 1.07653</strain>
    </source>
</reference>
<feature type="compositionally biased region" description="Low complexity" evidence="4">
    <location>
        <begin position="180"/>
        <end position="195"/>
    </location>
</feature>
<keyword evidence="5" id="KW-0969">Cilium</keyword>
<evidence type="ECO:0000313" key="6">
    <source>
        <dbReference type="Proteomes" id="UP000242310"/>
    </source>
</evidence>
<accession>A0A2P8HYG2</accession>
<organism evidence="5 6">
    <name type="scientific">Salsuginibacillus halophilus</name>
    <dbReference type="NCBI Taxonomy" id="517424"/>
    <lineage>
        <taxon>Bacteria</taxon>
        <taxon>Bacillati</taxon>
        <taxon>Bacillota</taxon>
        <taxon>Bacilli</taxon>
        <taxon>Bacillales</taxon>
        <taxon>Bacillaceae</taxon>
        <taxon>Salsuginibacillus</taxon>
    </lineage>
</organism>
<comment type="function">
    <text evidence="3">Required for flagellar hook formation. May act as a scaffolding protein.</text>
</comment>
<dbReference type="InterPro" id="IPR005648">
    <property type="entry name" value="FlgD"/>
</dbReference>
<gene>
    <name evidence="5" type="ORF">B0H94_101104</name>
</gene>
<evidence type="ECO:0000256" key="1">
    <source>
        <dbReference type="ARBA" id="ARBA00010577"/>
    </source>
</evidence>
<comment type="caution">
    <text evidence="5">The sequence shown here is derived from an EMBL/GenBank/DDBJ whole genome shotgun (WGS) entry which is preliminary data.</text>
</comment>
<proteinExistence type="inferred from homology"/>
<keyword evidence="6" id="KW-1185">Reference proteome</keyword>
<dbReference type="NCBIfam" id="NF007197">
    <property type="entry name" value="PRK09618.1"/>
    <property type="match status" value="1"/>
</dbReference>
<name>A0A2P8HYG2_9BACI</name>
<dbReference type="AlphaFoldDB" id="A0A2P8HYG2"/>